<evidence type="ECO:0000256" key="5">
    <source>
        <dbReference type="ARBA" id="ARBA00012060"/>
    </source>
</evidence>
<dbReference type="EMBL" id="CP020991">
    <property type="protein sequence ID" value="AUO18466.1"/>
    <property type="molecule type" value="Genomic_DNA"/>
</dbReference>
<comment type="subunit">
    <text evidence="4 8">Homododecamer.</text>
</comment>
<feature type="active site" description="Proton donor" evidence="8 9">
    <location>
        <position position="99"/>
    </location>
</feature>
<dbReference type="InterPro" id="IPR018509">
    <property type="entry name" value="DHquinase_II_CS"/>
</dbReference>
<name>A0A2K9NZJ5_9FIRM</name>
<dbReference type="PIRSF" id="PIRSF001399">
    <property type="entry name" value="DHquinase_II"/>
    <property type="match status" value="1"/>
</dbReference>
<dbReference type="InterPro" id="IPR001874">
    <property type="entry name" value="DHquinase_II"/>
</dbReference>
<dbReference type="KEGG" id="mpec:B9O19_00282"/>
<dbReference type="GeneID" id="98061711"/>
<dbReference type="PANTHER" id="PTHR21272:SF3">
    <property type="entry name" value="CATABOLIC 3-DEHYDROQUINASE"/>
    <property type="match status" value="1"/>
</dbReference>
<protein>
    <recommendedName>
        <fullName evidence="5 8">3-dehydroquinate dehydratase</fullName>
        <shortName evidence="8">3-dehydroquinase</shortName>
        <ecNumber evidence="5 8">4.2.1.10</ecNumber>
    </recommendedName>
    <alternativeName>
        <fullName evidence="8">Type II DHQase</fullName>
    </alternativeName>
</protein>
<comment type="similarity">
    <text evidence="3 8">Belongs to the type-II 3-dehydroquinase family.</text>
</comment>
<dbReference type="GO" id="GO:0008652">
    <property type="term" value="P:amino acid biosynthetic process"/>
    <property type="evidence" value="ECO:0007669"/>
    <property type="project" value="UniProtKB-KW"/>
</dbReference>
<feature type="binding site" evidence="8 10">
    <location>
        <position position="79"/>
    </location>
    <ligand>
        <name>substrate</name>
    </ligand>
</feature>
<dbReference type="GO" id="GO:0019631">
    <property type="term" value="P:quinate catabolic process"/>
    <property type="evidence" value="ECO:0007669"/>
    <property type="project" value="TreeGrafter"/>
</dbReference>
<evidence type="ECO:0000313" key="12">
    <source>
        <dbReference type="EMBL" id="AUO18466.1"/>
    </source>
</evidence>
<evidence type="ECO:0000313" key="13">
    <source>
        <dbReference type="Proteomes" id="UP000235589"/>
    </source>
</evidence>
<dbReference type="RefSeq" id="WP_102364763.1">
    <property type="nucleotide sequence ID" value="NZ_CP020991.1"/>
</dbReference>
<dbReference type="SUPFAM" id="SSF52304">
    <property type="entry name" value="Type II 3-dehydroquinate dehydratase"/>
    <property type="match status" value="1"/>
</dbReference>
<dbReference type="NCBIfam" id="NF003806">
    <property type="entry name" value="PRK05395.1-3"/>
    <property type="match status" value="1"/>
</dbReference>
<evidence type="ECO:0000256" key="11">
    <source>
        <dbReference type="PIRSR" id="PIRSR001399-3"/>
    </source>
</evidence>
<dbReference type="PANTHER" id="PTHR21272">
    <property type="entry name" value="CATABOLIC 3-DEHYDROQUINASE"/>
    <property type="match status" value="1"/>
</dbReference>
<keyword evidence="13" id="KW-1185">Reference proteome</keyword>
<reference evidence="12 13" key="1">
    <citation type="submission" date="2017-04" db="EMBL/GenBank/DDBJ databases">
        <title>Monoglobus pectinilyticus 14 draft genome.</title>
        <authorList>
            <person name="Kim C."/>
            <person name="Rosendale D.I."/>
            <person name="Kelly W.J."/>
            <person name="Tannock G.W."/>
            <person name="Patchett M.L."/>
            <person name="Jordens J.Z."/>
        </authorList>
    </citation>
    <scope>NUCLEOTIDE SEQUENCE [LARGE SCALE GENOMIC DNA]</scope>
    <source>
        <strain evidence="12 13">14</strain>
    </source>
</reference>
<feature type="site" description="Transition state stabilizer" evidence="8 11">
    <location>
        <position position="17"/>
    </location>
</feature>
<feature type="binding site" evidence="8 10">
    <location>
        <position position="110"/>
    </location>
    <ligand>
        <name>substrate</name>
    </ligand>
</feature>
<dbReference type="AlphaFoldDB" id="A0A2K9NZJ5"/>
<evidence type="ECO:0000256" key="6">
    <source>
        <dbReference type="ARBA" id="ARBA00023141"/>
    </source>
</evidence>
<dbReference type="CDD" id="cd00466">
    <property type="entry name" value="DHQase_II"/>
    <property type="match status" value="1"/>
</dbReference>
<dbReference type="EC" id="4.2.1.10" evidence="5 8"/>
<dbReference type="GO" id="GO:0009073">
    <property type="term" value="P:aromatic amino acid family biosynthetic process"/>
    <property type="evidence" value="ECO:0007669"/>
    <property type="project" value="UniProtKB-KW"/>
</dbReference>
<feature type="binding site" evidence="8 10">
    <location>
        <position position="86"/>
    </location>
    <ligand>
        <name>substrate</name>
    </ligand>
</feature>
<feature type="binding site" evidence="8 10">
    <location>
        <begin position="100"/>
        <end position="101"/>
    </location>
    <ligand>
        <name>substrate</name>
    </ligand>
</feature>
<comment type="catalytic activity">
    <reaction evidence="1 8">
        <text>3-dehydroquinate = 3-dehydroshikimate + H2O</text>
        <dbReference type="Rhea" id="RHEA:21096"/>
        <dbReference type="ChEBI" id="CHEBI:15377"/>
        <dbReference type="ChEBI" id="CHEBI:16630"/>
        <dbReference type="ChEBI" id="CHEBI:32364"/>
        <dbReference type="EC" id="4.2.1.10"/>
    </reaction>
</comment>
<gene>
    <name evidence="8" type="primary">aroQ</name>
    <name evidence="12" type="ORF">B9O19_00282</name>
</gene>
<dbReference type="UniPathway" id="UPA00053">
    <property type="reaction ID" value="UER00086"/>
</dbReference>
<organism evidence="12 13">
    <name type="scientific">Monoglobus pectinilyticus</name>
    <dbReference type="NCBI Taxonomy" id="1981510"/>
    <lineage>
        <taxon>Bacteria</taxon>
        <taxon>Bacillati</taxon>
        <taxon>Bacillota</taxon>
        <taxon>Clostridia</taxon>
        <taxon>Monoglobales</taxon>
        <taxon>Monoglobaceae</taxon>
        <taxon>Monoglobus</taxon>
    </lineage>
</organism>
<dbReference type="OrthoDB" id="9790793at2"/>
<sequence length="148" mass="16239">MKIMVINGPNINMLGVREPDVYGNTAYSDLENTIEEYAKNLGAEAIVLQSNGEGEIIDFIHHALGSCDAIVINPGAYTHYSYAILDALKAVNLPAVEVHISNIHKRDDFRKKSVTASGCIGQICGLGIRGYLLAIDYLLNEMREEDDN</sequence>
<dbReference type="Gene3D" id="3.40.50.9100">
    <property type="entry name" value="Dehydroquinase, class II"/>
    <property type="match status" value="1"/>
</dbReference>
<evidence type="ECO:0000256" key="7">
    <source>
        <dbReference type="ARBA" id="ARBA00023239"/>
    </source>
</evidence>
<dbReference type="GO" id="GO:0003855">
    <property type="term" value="F:3-dehydroquinate dehydratase activity"/>
    <property type="evidence" value="ECO:0007669"/>
    <property type="project" value="UniProtKB-UniRule"/>
</dbReference>
<keyword evidence="6 8" id="KW-0057">Aromatic amino acid biosynthesis</keyword>
<feature type="active site" description="Proton acceptor" evidence="8 9">
    <location>
        <position position="22"/>
    </location>
</feature>
<evidence type="ECO:0000256" key="4">
    <source>
        <dbReference type="ARBA" id="ARBA00011193"/>
    </source>
</evidence>
<accession>A0A2K9NZJ5</accession>
<dbReference type="GO" id="GO:0009423">
    <property type="term" value="P:chorismate biosynthetic process"/>
    <property type="evidence" value="ECO:0007669"/>
    <property type="project" value="UniProtKB-UniRule"/>
</dbReference>
<keyword evidence="8" id="KW-0028">Amino-acid biosynthesis</keyword>
<comment type="pathway">
    <text evidence="2 8">Metabolic intermediate biosynthesis; chorismate biosynthesis; chorismate from D-erythrose 4-phosphate and phosphoenolpyruvate: step 3/7.</text>
</comment>
<dbReference type="NCBIfam" id="TIGR01088">
    <property type="entry name" value="aroQ"/>
    <property type="match status" value="1"/>
</dbReference>
<dbReference type="Pfam" id="PF01220">
    <property type="entry name" value="DHquinase_II"/>
    <property type="match status" value="1"/>
</dbReference>
<dbReference type="HAMAP" id="MF_00169">
    <property type="entry name" value="AroQ"/>
    <property type="match status" value="1"/>
</dbReference>
<comment type="function">
    <text evidence="8">Catalyzes a trans-dehydration via an enolate intermediate.</text>
</comment>
<keyword evidence="7 8" id="KW-0456">Lyase</keyword>
<evidence type="ECO:0000256" key="3">
    <source>
        <dbReference type="ARBA" id="ARBA00011037"/>
    </source>
</evidence>
<evidence type="ECO:0000256" key="1">
    <source>
        <dbReference type="ARBA" id="ARBA00001864"/>
    </source>
</evidence>
<dbReference type="NCBIfam" id="NF003805">
    <property type="entry name" value="PRK05395.1-2"/>
    <property type="match status" value="1"/>
</dbReference>
<evidence type="ECO:0000256" key="8">
    <source>
        <dbReference type="HAMAP-Rule" id="MF_00169"/>
    </source>
</evidence>
<evidence type="ECO:0000256" key="2">
    <source>
        <dbReference type="ARBA" id="ARBA00004902"/>
    </source>
</evidence>
<evidence type="ECO:0000256" key="9">
    <source>
        <dbReference type="PIRSR" id="PIRSR001399-1"/>
    </source>
</evidence>
<dbReference type="InterPro" id="IPR036441">
    <property type="entry name" value="DHquinase_II_sf"/>
</dbReference>
<dbReference type="Proteomes" id="UP000235589">
    <property type="component" value="Chromosome"/>
</dbReference>
<proteinExistence type="inferred from homology"/>
<dbReference type="NCBIfam" id="NF003807">
    <property type="entry name" value="PRK05395.1-4"/>
    <property type="match status" value="1"/>
</dbReference>
<feature type="binding site" evidence="8 10">
    <location>
        <position position="73"/>
    </location>
    <ligand>
        <name>substrate</name>
    </ligand>
</feature>
<evidence type="ECO:0000256" key="10">
    <source>
        <dbReference type="PIRSR" id="PIRSR001399-2"/>
    </source>
</evidence>
<dbReference type="PROSITE" id="PS01029">
    <property type="entry name" value="DEHYDROQUINASE_II"/>
    <property type="match status" value="1"/>
</dbReference>